<evidence type="ECO:0000256" key="6">
    <source>
        <dbReference type="ARBA" id="ARBA00023049"/>
    </source>
</evidence>
<proteinExistence type="inferred from homology"/>
<dbReference type="GO" id="GO:0007155">
    <property type="term" value="P:cell adhesion"/>
    <property type="evidence" value="ECO:0007669"/>
    <property type="project" value="InterPro"/>
</dbReference>
<dbReference type="GO" id="GO:0006508">
    <property type="term" value="P:proteolysis"/>
    <property type="evidence" value="ECO:0007669"/>
    <property type="project" value="UniProtKB-KW"/>
</dbReference>
<comment type="similarity">
    <text evidence="1 10">Belongs to the peptidase M8 family.</text>
</comment>
<keyword evidence="4 10" id="KW-0378">Hydrolase</keyword>
<evidence type="ECO:0000256" key="4">
    <source>
        <dbReference type="ARBA" id="ARBA00022801"/>
    </source>
</evidence>
<feature type="binding site" evidence="9">
    <location>
        <position position="207"/>
    </location>
    <ligand>
        <name>Zn(2+)</name>
        <dbReference type="ChEBI" id="CHEBI:29105"/>
        <note>catalytic</note>
    </ligand>
</feature>
<dbReference type="GO" id="GO:0046872">
    <property type="term" value="F:metal ion binding"/>
    <property type="evidence" value="ECO:0007669"/>
    <property type="project" value="UniProtKB-KW"/>
</dbReference>
<dbReference type="SUPFAM" id="SSF55486">
    <property type="entry name" value="Metalloproteases ('zincins'), catalytic domain"/>
    <property type="match status" value="1"/>
</dbReference>
<reference evidence="11 12" key="1">
    <citation type="journal article" date="2019" name="BMC Genomics">
        <title>New insights from Opisthorchis felineus genome: update on genomics of the epidemiologically important liver flukes.</title>
        <authorList>
            <person name="Ershov N.I."/>
            <person name="Mordvinov V.A."/>
            <person name="Prokhortchouk E.B."/>
            <person name="Pakharukova M.Y."/>
            <person name="Gunbin K.V."/>
            <person name="Ustyantsev K."/>
            <person name="Genaev M.A."/>
            <person name="Blinov A.G."/>
            <person name="Mazur A."/>
            <person name="Boulygina E."/>
            <person name="Tsygankova S."/>
            <person name="Khrameeva E."/>
            <person name="Chekanov N."/>
            <person name="Fan G."/>
            <person name="Xiao A."/>
            <person name="Zhang H."/>
            <person name="Xu X."/>
            <person name="Yang H."/>
            <person name="Solovyev V."/>
            <person name="Lee S.M."/>
            <person name="Liu X."/>
            <person name="Afonnikov D.A."/>
            <person name="Skryabin K.G."/>
        </authorList>
    </citation>
    <scope>NUCLEOTIDE SEQUENCE [LARGE SCALE GENOMIC DNA]</scope>
    <source>
        <strain evidence="11">AK-0245</strain>
        <tissue evidence="11">Whole organism</tissue>
    </source>
</reference>
<dbReference type="GO" id="GO:0016020">
    <property type="term" value="C:membrane"/>
    <property type="evidence" value="ECO:0007669"/>
    <property type="project" value="InterPro"/>
</dbReference>
<comment type="caution">
    <text evidence="11">The sequence shown here is derived from an EMBL/GenBank/DDBJ whole genome shotgun (WGS) entry which is preliminary data.</text>
</comment>
<keyword evidence="6 9" id="KW-0482">Metalloprotease</keyword>
<dbReference type="AlphaFoldDB" id="A0A4S2LJ94"/>
<evidence type="ECO:0000256" key="8">
    <source>
        <dbReference type="PIRSR" id="PIRSR601577-1"/>
    </source>
</evidence>
<protein>
    <recommendedName>
        <fullName evidence="7 10">Leishmanolysin-like peptidase</fullName>
        <ecNumber evidence="10">3.4.24.-</ecNumber>
    </recommendedName>
</protein>
<evidence type="ECO:0000256" key="3">
    <source>
        <dbReference type="ARBA" id="ARBA00022723"/>
    </source>
</evidence>
<dbReference type="GO" id="GO:0004222">
    <property type="term" value="F:metalloendopeptidase activity"/>
    <property type="evidence" value="ECO:0007669"/>
    <property type="project" value="UniProtKB-UniRule"/>
</dbReference>
<evidence type="ECO:0000256" key="9">
    <source>
        <dbReference type="PIRSR" id="PIRSR601577-2"/>
    </source>
</evidence>
<dbReference type="PANTHER" id="PTHR10942">
    <property type="entry name" value="LEISHMANOLYSIN-LIKE PEPTIDASE"/>
    <property type="match status" value="1"/>
</dbReference>
<comment type="cofactor">
    <cofactor evidence="9 10">
        <name>Zn(2+)</name>
        <dbReference type="ChEBI" id="CHEBI:29105"/>
    </cofactor>
    <text evidence="9 10">Binds 1 zinc ion per subunit.</text>
</comment>
<dbReference type="Pfam" id="PF01457">
    <property type="entry name" value="Peptidase_M8"/>
    <property type="match status" value="2"/>
</dbReference>
<dbReference type="Proteomes" id="UP000308267">
    <property type="component" value="Unassembled WGS sequence"/>
</dbReference>
<gene>
    <name evidence="11" type="ORF">CRM22_008478</name>
</gene>
<evidence type="ECO:0000256" key="5">
    <source>
        <dbReference type="ARBA" id="ARBA00022833"/>
    </source>
</evidence>
<evidence type="ECO:0000256" key="7">
    <source>
        <dbReference type="ARBA" id="ARBA00039717"/>
    </source>
</evidence>
<feature type="active site" evidence="8">
    <location>
        <position position="208"/>
    </location>
</feature>
<keyword evidence="2 10" id="KW-0645">Protease</keyword>
<dbReference type="EC" id="3.4.24.-" evidence="10"/>
<dbReference type="Gene3D" id="2.30.34.10">
    <property type="entry name" value="Leishmanolysin domain 4"/>
    <property type="match status" value="1"/>
</dbReference>
<feature type="binding site" evidence="9">
    <location>
        <position position="211"/>
    </location>
    <ligand>
        <name>Zn(2+)</name>
        <dbReference type="ChEBI" id="CHEBI:29105"/>
        <note>catalytic</note>
    </ligand>
</feature>
<dbReference type="OrthoDB" id="527990at2759"/>
<dbReference type="STRING" id="147828.A0A4S2LJ94"/>
<dbReference type="InterPro" id="IPR001577">
    <property type="entry name" value="Peptidase_M8"/>
</dbReference>
<dbReference type="Gene3D" id="3.10.170.20">
    <property type="match status" value="1"/>
</dbReference>
<keyword evidence="3 9" id="KW-0479">Metal-binding</keyword>
<feature type="binding site" evidence="9">
    <location>
        <position position="314"/>
    </location>
    <ligand>
        <name>Zn(2+)</name>
        <dbReference type="ChEBI" id="CHEBI:29105"/>
        <note>catalytic</note>
    </ligand>
</feature>
<keyword evidence="5 9" id="KW-0862">Zinc</keyword>
<dbReference type="Gene3D" id="3.90.132.10">
    <property type="entry name" value="Leishmanolysin , domain 2"/>
    <property type="match status" value="1"/>
</dbReference>
<evidence type="ECO:0000313" key="12">
    <source>
        <dbReference type="Proteomes" id="UP000308267"/>
    </source>
</evidence>
<accession>A0A4S2LJ94</accession>
<evidence type="ECO:0000256" key="10">
    <source>
        <dbReference type="RuleBase" id="RU366077"/>
    </source>
</evidence>
<evidence type="ECO:0000256" key="1">
    <source>
        <dbReference type="ARBA" id="ARBA00005860"/>
    </source>
</evidence>
<dbReference type="GO" id="GO:0005737">
    <property type="term" value="C:cytoplasm"/>
    <property type="evidence" value="ECO:0007669"/>
    <property type="project" value="TreeGrafter"/>
</dbReference>
<sequence>MLWIATAVHLYLISVICTALVYRENFEQYEFAQKEPFKDGIRIKDVWKEDLIEMDVQGLLRSSFKEAVRIWSETLSVRNKFGHRFLIPRLCDSLGLGFQKGRLCCMGNCVPQGTCGSFSVPGHLFDKCRICMDTSADNAIPSGVGLHGTDLLLYVEIGGDNSCADADAYAVICLSDDRTDRVLVANIGVCREMLSFPTSLQITVFLHEIGHALGLDTTVYAFLRHRDGSPRTPRNSRTDTPIVGQDVNGLYIPKNTTGLNVNVTLQTASRNVRKTIFHLTLPTVLQVARRVFNAPNLVSFPMEDLDIPGFKNSHFDGRTAQGELMTQPSGAPQKITHLLLAYMYDTGWYDVSAAHATVPTWGLLAGEEFVTKSCYEFVKLQRQRNKPPTPFCGWPEYNTPTCLPDRSGYGLCDIVQIKSRAWDAHKVDRPDVNVLLRRYSFGGRYLQLNHCPVITDTRKEKLWYRISHVCNQELDIKPTENLALENFGSNSICLDHDRQDPWRVQLENGIERDLGNFGASCHAYQCTQGKGLELIFGNSKYTCPSEGGSIKLTVATDSGQLLGSVHCPICETICLRDHCQTVSSLGQFAKGT</sequence>
<evidence type="ECO:0000256" key="2">
    <source>
        <dbReference type="ARBA" id="ARBA00022670"/>
    </source>
</evidence>
<dbReference type="EMBL" id="SJOL01008347">
    <property type="protein sequence ID" value="TGZ60527.1"/>
    <property type="molecule type" value="Genomic_DNA"/>
</dbReference>
<organism evidence="11 12">
    <name type="scientific">Opisthorchis felineus</name>
    <dbReference type="NCBI Taxonomy" id="147828"/>
    <lineage>
        <taxon>Eukaryota</taxon>
        <taxon>Metazoa</taxon>
        <taxon>Spiralia</taxon>
        <taxon>Lophotrochozoa</taxon>
        <taxon>Platyhelminthes</taxon>
        <taxon>Trematoda</taxon>
        <taxon>Digenea</taxon>
        <taxon>Opisthorchiida</taxon>
        <taxon>Opisthorchiata</taxon>
        <taxon>Opisthorchiidae</taxon>
        <taxon>Opisthorchis</taxon>
    </lineage>
</organism>
<name>A0A4S2LJ94_OPIFE</name>
<keyword evidence="12" id="KW-1185">Reference proteome</keyword>
<evidence type="ECO:0000313" key="11">
    <source>
        <dbReference type="EMBL" id="TGZ60527.1"/>
    </source>
</evidence>
<dbReference type="PANTHER" id="PTHR10942:SF0">
    <property type="entry name" value="LEISHMANOLYSIN-LIKE PEPTIDASE"/>
    <property type="match status" value="1"/>
</dbReference>